<evidence type="ECO:0000313" key="3">
    <source>
        <dbReference type="EMBL" id="CAF4288004.1"/>
    </source>
</evidence>
<feature type="non-terminal residue" evidence="3">
    <location>
        <position position="314"/>
    </location>
</feature>
<feature type="domain" description="PLAT" evidence="2">
    <location>
        <begin position="189"/>
        <end position="308"/>
    </location>
</feature>
<comment type="caution">
    <text evidence="1">Lacks conserved residue(s) required for the propagation of feature annotation.</text>
</comment>
<comment type="caution">
    <text evidence="3">The sequence shown here is derived from an EMBL/GenBank/DDBJ whole genome shotgun (WGS) entry which is preliminary data.</text>
</comment>
<dbReference type="SMART" id="SM00308">
    <property type="entry name" value="LH2"/>
    <property type="match status" value="1"/>
</dbReference>
<dbReference type="Pfam" id="PF01477">
    <property type="entry name" value="PLAT"/>
    <property type="match status" value="1"/>
</dbReference>
<dbReference type="GO" id="GO:0050982">
    <property type="term" value="P:detection of mechanical stimulus"/>
    <property type="evidence" value="ECO:0007669"/>
    <property type="project" value="TreeGrafter"/>
</dbReference>
<evidence type="ECO:0000313" key="4">
    <source>
        <dbReference type="Proteomes" id="UP000663881"/>
    </source>
</evidence>
<dbReference type="GO" id="GO:0005262">
    <property type="term" value="F:calcium channel activity"/>
    <property type="evidence" value="ECO:0007669"/>
    <property type="project" value="TreeGrafter"/>
</dbReference>
<reference evidence="3" key="1">
    <citation type="submission" date="2021-02" db="EMBL/GenBank/DDBJ databases">
        <authorList>
            <person name="Nowell W R."/>
        </authorList>
    </citation>
    <scope>NUCLEOTIDE SEQUENCE</scope>
</reference>
<dbReference type="InterPro" id="IPR036392">
    <property type="entry name" value="PLAT/LH2_dom_sf"/>
</dbReference>
<evidence type="ECO:0000259" key="2">
    <source>
        <dbReference type="PROSITE" id="PS50095"/>
    </source>
</evidence>
<dbReference type="EMBL" id="CAJOAY010015290">
    <property type="protein sequence ID" value="CAF4288004.1"/>
    <property type="molecule type" value="Genomic_DNA"/>
</dbReference>
<name>A0A820H1X8_9BILA</name>
<dbReference type="InterPro" id="IPR001024">
    <property type="entry name" value="PLAT/LH2_dom"/>
</dbReference>
<dbReference type="Gene3D" id="2.60.60.20">
    <property type="entry name" value="PLAT/LH2 domain"/>
    <property type="match status" value="1"/>
</dbReference>
<dbReference type="PANTHER" id="PTHR10877:SF150">
    <property type="entry name" value="REJ DOMAIN-CONTAINING PROTEIN"/>
    <property type="match status" value="1"/>
</dbReference>
<dbReference type="PANTHER" id="PTHR10877">
    <property type="entry name" value="POLYCYSTIN FAMILY MEMBER"/>
    <property type="match status" value="1"/>
</dbReference>
<evidence type="ECO:0000256" key="1">
    <source>
        <dbReference type="PROSITE-ProRule" id="PRU00152"/>
    </source>
</evidence>
<accession>A0A820H1X8</accession>
<organism evidence="3 4">
    <name type="scientific">Adineta steineri</name>
    <dbReference type="NCBI Taxonomy" id="433720"/>
    <lineage>
        <taxon>Eukaryota</taxon>
        <taxon>Metazoa</taxon>
        <taxon>Spiralia</taxon>
        <taxon>Gnathifera</taxon>
        <taxon>Rotifera</taxon>
        <taxon>Eurotatoria</taxon>
        <taxon>Bdelloidea</taxon>
        <taxon>Adinetida</taxon>
        <taxon>Adinetidae</taxon>
        <taxon>Adineta</taxon>
    </lineage>
</organism>
<sequence length="314" mass="36409">INPLETNISYLFIYKFDQIPQLNTSINQIDGWTLFCSLNLTNESIYTYFIDNQQTFGHQSIIFGLRELNSTETQDFCENSPIINPPITDEKFNFTSNYELRIYTSGCYYLDENNQWNSDGLIVGPLTNHYETQCFSTHLTTFASGFRILPESVNWNYVFANADFMKNKTIYSTIICTKKILKNHKSDKYCYQIIVFTGQRKYAGTKSKVHFVLSGDSDTTHVRTFADPHRQIFQRGGIDSFIMAVPKSLGLLNCIRIWHDNSGQGSSSSWFLKYLIVHDLQTMEKFHFISQRWFAVEKEDGNIERVLPIASEIE</sequence>
<gene>
    <name evidence="3" type="ORF">OKA104_LOCUS45549</name>
</gene>
<dbReference type="PROSITE" id="PS50095">
    <property type="entry name" value="PLAT"/>
    <property type="match status" value="1"/>
</dbReference>
<dbReference type="SUPFAM" id="SSF49723">
    <property type="entry name" value="Lipase/lipooxygenase domain (PLAT/LH2 domain)"/>
    <property type="match status" value="1"/>
</dbReference>
<dbReference type="InterPro" id="IPR051223">
    <property type="entry name" value="Polycystin"/>
</dbReference>
<feature type="non-terminal residue" evidence="3">
    <location>
        <position position="1"/>
    </location>
</feature>
<dbReference type="GO" id="GO:0016020">
    <property type="term" value="C:membrane"/>
    <property type="evidence" value="ECO:0007669"/>
    <property type="project" value="TreeGrafter"/>
</dbReference>
<dbReference type="FunFam" id="2.60.60.20:FF:000022">
    <property type="entry name" value="Uncharacterized protein"/>
    <property type="match status" value="1"/>
</dbReference>
<dbReference type="AlphaFoldDB" id="A0A820H1X8"/>
<dbReference type="Proteomes" id="UP000663881">
    <property type="component" value="Unassembled WGS sequence"/>
</dbReference>
<proteinExistence type="predicted"/>
<protein>
    <recommendedName>
        <fullName evidence="2">PLAT domain-containing protein</fullName>
    </recommendedName>
</protein>